<comment type="caution">
    <text evidence="2">The sequence shown here is derived from an EMBL/GenBank/DDBJ whole genome shotgun (WGS) entry which is preliminary data.</text>
</comment>
<organism evidence="2 3">
    <name type="scientific">Chromobacterium vaccinii</name>
    <dbReference type="NCBI Taxonomy" id="1108595"/>
    <lineage>
        <taxon>Bacteria</taxon>
        <taxon>Pseudomonadati</taxon>
        <taxon>Pseudomonadota</taxon>
        <taxon>Betaproteobacteria</taxon>
        <taxon>Neisseriales</taxon>
        <taxon>Chromobacteriaceae</taxon>
        <taxon>Chromobacterium</taxon>
    </lineage>
</organism>
<feature type="transmembrane region" description="Helical" evidence="1">
    <location>
        <begin position="84"/>
        <end position="105"/>
    </location>
</feature>
<gene>
    <name evidence="2" type="ORF">ABGV49_16770</name>
</gene>
<name>A0ABV0FF86_9NEIS</name>
<dbReference type="EMBL" id="JBDOJC010000001">
    <property type="protein sequence ID" value="MEO2218716.1"/>
    <property type="molecule type" value="Genomic_DNA"/>
</dbReference>
<keyword evidence="3" id="KW-1185">Reference proteome</keyword>
<evidence type="ECO:0000256" key="1">
    <source>
        <dbReference type="SAM" id="Phobius"/>
    </source>
</evidence>
<keyword evidence="1" id="KW-1133">Transmembrane helix</keyword>
<keyword evidence="1" id="KW-0472">Membrane</keyword>
<sequence length="207" mass="21034">MFGSMQVDTRIGRGLRAACLAGLILWAGAIPAARADESASAPVTAQAAVSASQPAGKPSGGIAAGPHPAAVDAGKEKAIGLPRWLTIALLAGVTLFWSTALAGIIRGLRAGGWKLSLALMEEAALPEGTPPPAAGAMPPMAPSVSRLIAMVGTIVLGSFFLAIGYYVLWQLCNGQSIEAAQGAWSYFAGGATLFLPYGVNKLSSVFK</sequence>
<feature type="transmembrane region" description="Helical" evidence="1">
    <location>
        <begin position="147"/>
        <end position="169"/>
    </location>
</feature>
<reference evidence="2 3" key="1">
    <citation type="submission" date="2024-05" db="EMBL/GenBank/DDBJ databases">
        <authorList>
            <person name="De Oliveira J.P."/>
            <person name="Noriler S.A."/>
            <person name="De Oliveira A.G."/>
            <person name="Sipoli D.S."/>
        </authorList>
    </citation>
    <scope>NUCLEOTIDE SEQUENCE [LARGE SCALE GENOMIC DNA]</scope>
    <source>
        <strain evidence="2 3">LABIM189</strain>
    </source>
</reference>
<accession>A0ABV0FF86</accession>
<keyword evidence="1" id="KW-0812">Transmembrane</keyword>
<evidence type="ECO:0000313" key="3">
    <source>
        <dbReference type="Proteomes" id="UP001455709"/>
    </source>
</evidence>
<evidence type="ECO:0008006" key="4">
    <source>
        <dbReference type="Google" id="ProtNLM"/>
    </source>
</evidence>
<evidence type="ECO:0000313" key="2">
    <source>
        <dbReference type="EMBL" id="MEO2218716.1"/>
    </source>
</evidence>
<protein>
    <recommendedName>
        <fullName evidence="4">Transmembrane protein</fullName>
    </recommendedName>
</protein>
<feature type="transmembrane region" description="Helical" evidence="1">
    <location>
        <begin position="181"/>
        <end position="199"/>
    </location>
</feature>
<dbReference type="Proteomes" id="UP001455709">
    <property type="component" value="Unassembled WGS sequence"/>
</dbReference>
<proteinExistence type="predicted"/>